<feature type="transmembrane region" description="Helical" evidence="1">
    <location>
        <begin position="63"/>
        <end position="79"/>
    </location>
</feature>
<comment type="caution">
    <text evidence="2">The sequence shown here is derived from an EMBL/GenBank/DDBJ whole genome shotgun (WGS) entry which is preliminary data.</text>
</comment>
<accession>A0A9X2JHB7</accession>
<dbReference type="Proteomes" id="UP001155241">
    <property type="component" value="Unassembled WGS sequence"/>
</dbReference>
<keyword evidence="1" id="KW-0472">Membrane</keyword>
<keyword evidence="1" id="KW-1133">Transmembrane helix</keyword>
<protein>
    <submittedName>
        <fullName evidence="2">Uncharacterized protein</fullName>
    </submittedName>
</protein>
<dbReference type="EMBL" id="JAMXLR010000036">
    <property type="protein sequence ID" value="MCO6044473.1"/>
    <property type="molecule type" value="Genomic_DNA"/>
</dbReference>
<sequence length="155" mass="17293">MLESRFDFSVLKDPSWWHWAATVPLLALHLTGYSWALPAAIGLCVVAVGYFLHRLKRVRPYPVQVRVAYLALLLCGMLPGMNWIYWIPLVGTTAMVLVGYCPLLRLLSICPWNRIGPLSWPLVWRAFVREPCAGGLVSWPVDSSVPVAACCSLGK</sequence>
<name>A0A9X2JHB7_9BACT</name>
<organism evidence="2 3">
    <name type="scientific">Aeoliella straminimaris</name>
    <dbReference type="NCBI Taxonomy" id="2954799"/>
    <lineage>
        <taxon>Bacteria</taxon>
        <taxon>Pseudomonadati</taxon>
        <taxon>Planctomycetota</taxon>
        <taxon>Planctomycetia</taxon>
        <taxon>Pirellulales</taxon>
        <taxon>Lacipirellulaceae</taxon>
        <taxon>Aeoliella</taxon>
    </lineage>
</organism>
<evidence type="ECO:0000256" key="1">
    <source>
        <dbReference type="SAM" id="Phobius"/>
    </source>
</evidence>
<evidence type="ECO:0000313" key="2">
    <source>
        <dbReference type="EMBL" id="MCO6044473.1"/>
    </source>
</evidence>
<gene>
    <name evidence="2" type="ORF">NG895_11210</name>
</gene>
<evidence type="ECO:0000313" key="3">
    <source>
        <dbReference type="Proteomes" id="UP001155241"/>
    </source>
</evidence>
<proteinExistence type="predicted"/>
<reference evidence="2" key="1">
    <citation type="submission" date="2022-06" db="EMBL/GenBank/DDBJ databases">
        <title>Aeoliella straminimaris, a novel planctomycete from sediments.</title>
        <authorList>
            <person name="Vitorino I.R."/>
            <person name="Lage O.M."/>
        </authorList>
    </citation>
    <scope>NUCLEOTIDE SEQUENCE</scope>
    <source>
        <strain evidence="2">ICT_H6.2</strain>
    </source>
</reference>
<feature type="transmembrane region" description="Helical" evidence="1">
    <location>
        <begin position="32"/>
        <end position="51"/>
    </location>
</feature>
<dbReference type="RefSeq" id="WP_252852575.1">
    <property type="nucleotide sequence ID" value="NZ_JAMXLR010000036.1"/>
</dbReference>
<keyword evidence="3" id="KW-1185">Reference proteome</keyword>
<keyword evidence="1" id="KW-0812">Transmembrane</keyword>
<dbReference type="AlphaFoldDB" id="A0A9X2JHB7"/>